<evidence type="ECO:0000313" key="2">
    <source>
        <dbReference type="EMBL" id="KZV46309.1"/>
    </source>
</evidence>
<keyword evidence="3" id="KW-1185">Reference proteome</keyword>
<feature type="compositionally biased region" description="Basic residues" evidence="1">
    <location>
        <begin position="242"/>
        <end position="252"/>
    </location>
</feature>
<gene>
    <name evidence="2" type="ORF">F511_22725</name>
</gene>
<dbReference type="AlphaFoldDB" id="A0A2Z7CNK9"/>
<evidence type="ECO:0000313" key="3">
    <source>
        <dbReference type="Proteomes" id="UP000250235"/>
    </source>
</evidence>
<evidence type="ECO:0000256" key="1">
    <source>
        <dbReference type="SAM" id="MobiDB-lite"/>
    </source>
</evidence>
<reference evidence="2 3" key="1">
    <citation type="journal article" date="2015" name="Proc. Natl. Acad. Sci. U.S.A.">
        <title>The resurrection genome of Boea hygrometrica: A blueprint for survival of dehydration.</title>
        <authorList>
            <person name="Xiao L."/>
            <person name="Yang G."/>
            <person name="Zhang L."/>
            <person name="Yang X."/>
            <person name="Zhao S."/>
            <person name="Ji Z."/>
            <person name="Zhou Q."/>
            <person name="Hu M."/>
            <person name="Wang Y."/>
            <person name="Chen M."/>
            <person name="Xu Y."/>
            <person name="Jin H."/>
            <person name="Xiao X."/>
            <person name="Hu G."/>
            <person name="Bao F."/>
            <person name="Hu Y."/>
            <person name="Wan P."/>
            <person name="Li L."/>
            <person name="Deng X."/>
            <person name="Kuang T."/>
            <person name="Xiang C."/>
            <person name="Zhu J.K."/>
            <person name="Oliver M.J."/>
            <person name="He Y."/>
        </authorList>
    </citation>
    <scope>NUCLEOTIDE SEQUENCE [LARGE SCALE GENOMIC DNA]</scope>
    <source>
        <strain evidence="3">cv. XS01</strain>
    </source>
</reference>
<dbReference type="Proteomes" id="UP000250235">
    <property type="component" value="Unassembled WGS sequence"/>
</dbReference>
<name>A0A2Z7CNK9_9LAMI</name>
<proteinExistence type="predicted"/>
<feature type="region of interest" description="Disordered" evidence="1">
    <location>
        <begin position="237"/>
        <end position="263"/>
    </location>
</feature>
<sequence length="263" mass="29661">MASYLIANALQVNFDSVLGFLDYEGMVNMFKALEFTGLRGFLGCPSVLYEQELDQFFDTATMWRMYQWIWCMMREAYLKSGEPVKTSCKKRKMKYEFLLLNDILAKSITVKAGSFDVVTRERFLLMTAIHFGLKFNWSKILFDILNGMAKTFPPQKILTVKTVGTYVAKNKIIGSDEDEPAEPVAKKAATNRRPAPAVVEPAAKNMRTIVGKDASTEKDLALVPVVQNPEPISVVPAATPKAQRRRAPKRKLVMQEGSDDEIF</sequence>
<dbReference type="EMBL" id="KQ995679">
    <property type="protein sequence ID" value="KZV46309.1"/>
    <property type="molecule type" value="Genomic_DNA"/>
</dbReference>
<accession>A0A2Z7CNK9</accession>
<organism evidence="2 3">
    <name type="scientific">Dorcoceras hygrometricum</name>
    <dbReference type="NCBI Taxonomy" id="472368"/>
    <lineage>
        <taxon>Eukaryota</taxon>
        <taxon>Viridiplantae</taxon>
        <taxon>Streptophyta</taxon>
        <taxon>Embryophyta</taxon>
        <taxon>Tracheophyta</taxon>
        <taxon>Spermatophyta</taxon>
        <taxon>Magnoliopsida</taxon>
        <taxon>eudicotyledons</taxon>
        <taxon>Gunneridae</taxon>
        <taxon>Pentapetalae</taxon>
        <taxon>asterids</taxon>
        <taxon>lamiids</taxon>
        <taxon>Lamiales</taxon>
        <taxon>Gesneriaceae</taxon>
        <taxon>Didymocarpoideae</taxon>
        <taxon>Trichosporeae</taxon>
        <taxon>Loxocarpinae</taxon>
        <taxon>Dorcoceras</taxon>
    </lineage>
</organism>
<protein>
    <submittedName>
        <fullName evidence="2">Uncharacterized protein</fullName>
    </submittedName>
</protein>